<dbReference type="EMBL" id="MWWR01000018">
    <property type="protein sequence ID" value="OZG49756.1"/>
    <property type="molecule type" value="Genomic_DNA"/>
</dbReference>
<evidence type="ECO:0000256" key="7">
    <source>
        <dbReference type="ARBA" id="ARBA00022840"/>
    </source>
</evidence>
<keyword evidence="5" id="KW-0997">Cell inner membrane</keyword>
<dbReference type="InterPro" id="IPR003439">
    <property type="entry name" value="ABC_transporter-like_ATP-bd"/>
</dbReference>
<dbReference type="PANTHER" id="PTHR43297">
    <property type="entry name" value="OLIGOPEPTIDE TRANSPORT ATP-BINDING PROTEIN APPD"/>
    <property type="match status" value="1"/>
</dbReference>
<evidence type="ECO:0000313" key="12">
    <source>
        <dbReference type="Proteomes" id="UP000216725"/>
    </source>
</evidence>
<proteinExistence type="inferred from homology"/>
<dbReference type="SUPFAM" id="SSF52540">
    <property type="entry name" value="P-loop containing nucleoside triphosphate hydrolases"/>
    <property type="match status" value="1"/>
</dbReference>
<dbReference type="InterPro" id="IPR003593">
    <property type="entry name" value="AAA+_ATPase"/>
</dbReference>
<dbReference type="InterPro" id="IPR027417">
    <property type="entry name" value="P-loop_NTPase"/>
</dbReference>
<keyword evidence="4" id="KW-1003">Cell membrane</keyword>
<dbReference type="SMART" id="SM00382">
    <property type="entry name" value="AAA"/>
    <property type="match status" value="1"/>
</dbReference>
<keyword evidence="7" id="KW-0067">ATP-binding</keyword>
<dbReference type="CDD" id="cd03257">
    <property type="entry name" value="ABC_NikE_OppD_transporters"/>
    <property type="match status" value="1"/>
</dbReference>
<evidence type="ECO:0000313" key="11">
    <source>
        <dbReference type="EMBL" id="OZG49756.1"/>
    </source>
</evidence>
<keyword evidence="3" id="KW-0813">Transport</keyword>
<dbReference type="GO" id="GO:0005524">
    <property type="term" value="F:ATP binding"/>
    <property type="evidence" value="ECO:0007669"/>
    <property type="project" value="UniProtKB-KW"/>
</dbReference>
<evidence type="ECO:0000256" key="3">
    <source>
        <dbReference type="ARBA" id="ARBA00022448"/>
    </source>
</evidence>
<comment type="subcellular location">
    <subcellularLocation>
        <location evidence="1">Cell membrane</location>
        <topology evidence="1">Peripheral membrane protein</topology>
    </subcellularLocation>
</comment>
<dbReference type="RefSeq" id="WP_094661362.1">
    <property type="nucleotide sequence ID" value="NZ_MWWR01000018.1"/>
</dbReference>
<dbReference type="InterPro" id="IPR017871">
    <property type="entry name" value="ABC_transporter-like_CS"/>
</dbReference>
<evidence type="ECO:0000256" key="2">
    <source>
        <dbReference type="ARBA" id="ARBA00005417"/>
    </source>
</evidence>
<organism evidence="11 12">
    <name type="scientific">Pseudoscardovia radai</name>
    <dbReference type="NCBI Taxonomy" id="987066"/>
    <lineage>
        <taxon>Bacteria</taxon>
        <taxon>Bacillati</taxon>
        <taxon>Actinomycetota</taxon>
        <taxon>Actinomycetes</taxon>
        <taxon>Bifidobacteriales</taxon>
        <taxon>Bifidobacteriaceae</taxon>
        <taxon>Pseudoscardovia</taxon>
    </lineage>
</organism>
<keyword evidence="12" id="KW-1185">Reference proteome</keyword>
<reference evidence="11 12" key="1">
    <citation type="journal article" date="2017" name="BMC Genomics">
        <title>Comparative genomic and phylogenomic analyses of the Bifidobacteriaceae family.</title>
        <authorList>
            <person name="Lugli G.A."/>
            <person name="Milani C."/>
            <person name="Turroni F."/>
            <person name="Duranti S."/>
            <person name="Mancabelli L."/>
            <person name="Mangifesta M."/>
            <person name="Ferrario C."/>
            <person name="Modesto M."/>
            <person name="Mattarelli P."/>
            <person name="Jiri K."/>
            <person name="van Sinderen D."/>
            <person name="Ventura M."/>
        </authorList>
    </citation>
    <scope>NUCLEOTIDE SEQUENCE [LARGE SCALE GENOMIC DNA]</scope>
    <source>
        <strain evidence="11 12">DSM 24742</strain>
    </source>
</reference>
<dbReference type="Proteomes" id="UP000216725">
    <property type="component" value="Unassembled WGS sequence"/>
</dbReference>
<evidence type="ECO:0000256" key="9">
    <source>
        <dbReference type="ARBA" id="ARBA00023136"/>
    </source>
</evidence>
<dbReference type="AlphaFoldDB" id="A0A261ESX9"/>
<evidence type="ECO:0000256" key="1">
    <source>
        <dbReference type="ARBA" id="ARBA00004202"/>
    </source>
</evidence>
<dbReference type="InterPro" id="IPR050388">
    <property type="entry name" value="ABC_Ni/Peptide_Import"/>
</dbReference>
<evidence type="ECO:0000256" key="8">
    <source>
        <dbReference type="ARBA" id="ARBA00022967"/>
    </source>
</evidence>
<gene>
    <name evidence="11" type="ORF">PSRA_1561</name>
</gene>
<protein>
    <submittedName>
        <fullName evidence="11">Dipeptide/oligopeptide/nickel ABC transporter ATPase</fullName>
    </submittedName>
</protein>
<dbReference type="Pfam" id="PF00005">
    <property type="entry name" value="ABC_tran"/>
    <property type="match status" value="1"/>
</dbReference>
<sequence>MSLIVHDLTVDVAARGRRAPARPIVRGVDLRVDDGERVGLVGPSGSGKSMVSRAILGILPPHLTAGGSVLLGDTQMIGADENIAASMRGSYTGAVFQNPAAALNPVRTVGQSIALPLRLHYELDRDEIRERVLRQMRAVELPERLESAYPHELSGGQRQRVAIAAALVTSPRLIIADEPTTALDAVVQRRIVDLLVSLVDDLGSSLLFITHDFAVLKRATTRCYVMEAGRIVEEGATEALLHDARHAVTQSLVEAATALSLRGGEEA</sequence>
<evidence type="ECO:0000256" key="5">
    <source>
        <dbReference type="ARBA" id="ARBA00022519"/>
    </source>
</evidence>
<dbReference type="PROSITE" id="PS00211">
    <property type="entry name" value="ABC_TRANSPORTER_1"/>
    <property type="match status" value="1"/>
</dbReference>
<dbReference type="PANTHER" id="PTHR43297:SF14">
    <property type="entry name" value="ATPASE AAA-TYPE CORE DOMAIN-CONTAINING PROTEIN"/>
    <property type="match status" value="1"/>
</dbReference>
<keyword evidence="6" id="KW-0547">Nucleotide-binding</keyword>
<name>A0A261ESX9_9BIFI</name>
<comment type="caution">
    <text evidence="11">The sequence shown here is derived from an EMBL/GenBank/DDBJ whole genome shotgun (WGS) entry which is preliminary data.</text>
</comment>
<dbReference type="GO" id="GO:0005886">
    <property type="term" value="C:plasma membrane"/>
    <property type="evidence" value="ECO:0007669"/>
    <property type="project" value="UniProtKB-SubCell"/>
</dbReference>
<evidence type="ECO:0000256" key="6">
    <source>
        <dbReference type="ARBA" id="ARBA00022741"/>
    </source>
</evidence>
<dbReference type="Gene3D" id="3.40.50.300">
    <property type="entry name" value="P-loop containing nucleotide triphosphate hydrolases"/>
    <property type="match status" value="1"/>
</dbReference>
<accession>A0A261ESX9</accession>
<evidence type="ECO:0000259" key="10">
    <source>
        <dbReference type="PROSITE" id="PS50893"/>
    </source>
</evidence>
<dbReference type="OrthoDB" id="8481147at2"/>
<keyword evidence="8" id="KW-1278">Translocase</keyword>
<comment type="similarity">
    <text evidence="2">Belongs to the ABC transporter superfamily.</text>
</comment>
<feature type="domain" description="ABC transporter" evidence="10">
    <location>
        <begin position="3"/>
        <end position="253"/>
    </location>
</feature>
<keyword evidence="9" id="KW-0472">Membrane</keyword>
<dbReference type="PROSITE" id="PS50893">
    <property type="entry name" value="ABC_TRANSPORTER_2"/>
    <property type="match status" value="1"/>
</dbReference>
<evidence type="ECO:0000256" key="4">
    <source>
        <dbReference type="ARBA" id="ARBA00022475"/>
    </source>
</evidence>
<dbReference type="GO" id="GO:0016887">
    <property type="term" value="F:ATP hydrolysis activity"/>
    <property type="evidence" value="ECO:0007669"/>
    <property type="project" value="InterPro"/>
</dbReference>